<dbReference type="Pfam" id="PF05591">
    <property type="entry name" value="T6SS_VipA"/>
    <property type="match status" value="1"/>
</dbReference>
<sequence>MSGNKSVSVAPKERINIKFKPATGGQVAEKELPLNMVVIGDHKGRTEETSIEDRPAISIDKNNFNDVMEKSEISLTLAVPNTLKEDAEEDLTVKLNIKNLQDFSPDNIAKQVPELQSLLELREALVALKGPLGNIKGFREQIANVLKDEKARQKILEELAAYKPEHE</sequence>
<reference evidence="1" key="2">
    <citation type="submission" date="2017-09" db="EMBL/GenBank/DDBJ databases">
        <title>FDA dAtabase for Regulatory Grade micrObial Sequences (FDA-ARGOS): Supporting development and validation of Infectious Disease Dx tests.</title>
        <authorList>
            <person name="Minogue T."/>
            <person name="Wolcott M."/>
            <person name="Wasieloski L."/>
            <person name="Aguilar W."/>
            <person name="Moore D."/>
            <person name="Tallon L.J."/>
            <person name="Sadzewicz L."/>
            <person name="Ott S."/>
            <person name="Zhao X."/>
            <person name="Nagaraj S."/>
            <person name="Vavikolanu K."/>
            <person name="Aluvathingal J."/>
            <person name="Nadendla S."/>
            <person name="Sichtig H."/>
        </authorList>
    </citation>
    <scope>NUCLEOTIDE SEQUENCE</scope>
    <source>
        <strain evidence="1">FDAARGOS_387</strain>
    </source>
</reference>
<dbReference type="Proteomes" id="UP000373449">
    <property type="component" value="Unassembled WGS sequence"/>
</dbReference>
<protein>
    <submittedName>
        <fullName evidence="1">Type VI secretion system contractile sheath small subunit</fullName>
    </submittedName>
</protein>
<proteinExistence type="predicted"/>
<dbReference type="PANTHER" id="PTHR35850:SF2">
    <property type="entry name" value="TYPE VI SECRETION SYSTEM CONTRACTILE SHEATH SMALL SUBUNIT"/>
    <property type="match status" value="1"/>
</dbReference>
<dbReference type="OrthoDB" id="9789942at2"/>
<evidence type="ECO:0000313" key="4">
    <source>
        <dbReference type="Proteomes" id="UP000373449"/>
    </source>
</evidence>
<keyword evidence="3" id="KW-1185">Reference proteome</keyword>
<name>A0A2C6CYC0_9GAMM</name>
<evidence type="ECO:0000313" key="2">
    <source>
        <dbReference type="EMBL" id="VFS52410.1"/>
    </source>
</evidence>
<dbReference type="EMBL" id="PDDX01000001">
    <property type="protein sequence ID" value="PHI31679.1"/>
    <property type="molecule type" value="Genomic_DNA"/>
</dbReference>
<reference evidence="2 4" key="3">
    <citation type="submission" date="2019-03" db="EMBL/GenBank/DDBJ databases">
        <authorList>
            <consortium name="Pathogen Informatics"/>
        </authorList>
    </citation>
    <scope>NUCLEOTIDE SEQUENCE [LARGE SCALE GENOMIC DNA]</scope>
    <source>
        <strain evidence="2 4">NCTC12282</strain>
    </source>
</reference>
<dbReference type="InterPro" id="IPR008312">
    <property type="entry name" value="T6SS_TssB1"/>
</dbReference>
<dbReference type="RefSeq" id="WP_029094500.1">
    <property type="nucleotide sequence ID" value="NZ_CAADJA010000002.1"/>
</dbReference>
<dbReference type="EMBL" id="CAADJA010000002">
    <property type="protein sequence ID" value="VFS52410.1"/>
    <property type="molecule type" value="Genomic_DNA"/>
</dbReference>
<dbReference type="AlphaFoldDB" id="A0A2C6CYC0"/>
<dbReference type="STRING" id="1111728.GCA_000427805_01480"/>
<reference evidence="3" key="1">
    <citation type="submission" date="2017-09" db="EMBL/GenBank/DDBJ databases">
        <title>FDA dAtabase for Regulatory Grade micrObial Sequences (FDA-ARGOS): Supporting development and validation of Infectious Disease Dx tests.</title>
        <authorList>
            <person name="Minogue T."/>
            <person name="Wolcott M."/>
            <person name="Wasieloski L."/>
            <person name="Aguilar W."/>
            <person name="Moore D."/>
            <person name="Tallon L."/>
            <person name="Sadzewicz L."/>
            <person name="Ott S."/>
            <person name="Zhao X."/>
            <person name="Nagaraj S."/>
            <person name="Vavikolanu K."/>
            <person name="Aluvathingal J."/>
            <person name="Nadendla S."/>
            <person name="Sichtig H."/>
        </authorList>
    </citation>
    <scope>NUCLEOTIDE SEQUENCE [LARGE SCALE GENOMIC DNA]</scope>
    <source>
        <strain evidence="3">FDAARGOS_387</strain>
    </source>
</reference>
<organism evidence="1 3">
    <name type="scientific">Budvicia aquatica</name>
    <dbReference type="NCBI Taxonomy" id="82979"/>
    <lineage>
        <taxon>Bacteria</taxon>
        <taxon>Pseudomonadati</taxon>
        <taxon>Pseudomonadota</taxon>
        <taxon>Gammaproteobacteria</taxon>
        <taxon>Enterobacterales</taxon>
        <taxon>Budviciaceae</taxon>
        <taxon>Budvicia</taxon>
    </lineage>
</organism>
<dbReference type="PIRSF" id="PIRSF028301">
    <property type="entry name" value="UCP028301"/>
    <property type="match status" value="1"/>
</dbReference>
<dbReference type="PANTHER" id="PTHR35850">
    <property type="entry name" value="CYTOPLASMIC PROTEIN-RELATED"/>
    <property type="match status" value="1"/>
</dbReference>
<dbReference type="Proteomes" id="UP000224974">
    <property type="component" value="Unassembled WGS sequence"/>
</dbReference>
<accession>A0A2C6CYC0</accession>
<gene>
    <name evidence="1" type="ORF">CRN84_21265</name>
    <name evidence="2" type="ORF">NCTC12282_05819</name>
</gene>
<evidence type="ECO:0000313" key="3">
    <source>
        <dbReference type="Proteomes" id="UP000224974"/>
    </source>
</evidence>
<dbReference type="NCBIfam" id="TIGR03358">
    <property type="entry name" value="VI_chp_5"/>
    <property type="match status" value="1"/>
</dbReference>
<evidence type="ECO:0000313" key="1">
    <source>
        <dbReference type="EMBL" id="PHI31679.1"/>
    </source>
</evidence>